<evidence type="ECO:0000313" key="7">
    <source>
        <dbReference type="EMBL" id="KUI72153.1"/>
    </source>
</evidence>
<evidence type="ECO:0000256" key="3">
    <source>
        <dbReference type="ARBA" id="ARBA00023295"/>
    </source>
</evidence>
<feature type="domain" description="GH26" evidence="6">
    <location>
        <begin position="38"/>
        <end position="323"/>
    </location>
</feature>
<keyword evidence="5" id="KW-0732">Signal</keyword>
<dbReference type="InterPro" id="IPR017853">
    <property type="entry name" value="GH"/>
</dbReference>
<keyword evidence="8" id="KW-1185">Reference proteome</keyword>
<dbReference type="Pfam" id="PF02156">
    <property type="entry name" value="Glyco_hydro_26"/>
    <property type="match status" value="1"/>
</dbReference>
<dbReference type="Gene3D" id="3.20.20.80">
    <property type="entry name" value="Glycosidases"/>
    <property type="match status" value="1"/>
</dbReference>
<protein>
    <submittedName>
        <fullName evidence="7">Mannan endo-1,4-beta-mannosidase</fullName>
    </submittedName>
</protein>
<dbReference type="PANTHER" id="PTHR40079:SF6">
    <property type="entry name" value="GH26 DOMAIN-CONTAINING PROTEIN"/>
    <property type="match status" value="1"/>
</dbReference>
<proteinExistence type="inferred from homology"/>
<evidence type="ECO:0000256" key="2">
    <source>
        <dbReference type="ARBA" id="ARBA00022801"/>
    </source>
</evidence>
<dbReference type="GO" id="GO:0016985">
    <property type="term" value="F:mannan endo-1,4-beta-mannosidase activity"/>
    <property type="evidence" value="ECO:0007669"/>
    <property type="project" value="InterPro"/>
</dbReference>
<dbReference type="EMBL" id="CM003105">
    <property type="protein sequence ID" value="KUI72153.1"/>
    <property type="molecule type" value="Genomic_DNA"/>
</dbReference>
<dbReference type="PANTHER" id="PTHR40079">
    <property type="entry name" value="MANNAN ENDO-1,4-BETA-MANNOSIDASE E-RELATED"/>
    <property type="match status" value="1"/>
</dbReference>
<dbReference type="AlphaFoldDB" id="A0A194W7U1"/>
<dbReference type="PROSITE" id="PS51764">
    <property type="entry name" value="GH26"/>
    <property type="match status" value="1"/>
</dbReference>
<dbReference type="InterPro" id="IPR000805">
    <property type="entry name" value="Glyco_hydro_26"/>
</dbReference>
<sequence>MKFPVNTAALIATLAATGTSASTRLRYRTQSFNNSSTTTPSNSSSSLPGLPSGCMLSTQEIAWGWLPDDTNSAVSISSLNSATAKKACFFGDYSKISDASYDGSDITYKASQADGAIMVPSVMPVGVKWSEVTAGLAKQIGTAMEAFTNQGLTVYLRFAHEMNCYAKPGCASPEYPGGQDYAGFKQAWINVADVCKSIDGCYMMWSPNLQDLDTLSNWWPGAEYVDIVAVDHYPSSESEVQEGFEGNYDQFYTEYVKPYGKPFVLGETAYGGSAKYDWVEDVTNSDFSSYPLYKGAMWFEYNKEADFYVVYDASDSEISTFDGNFS</sequence>
<dbReference type="SMR" id="A0A194W7U1"/>
<feature type="signal peptide" evidence="5">
    <location>
        <begin position="1"/>
        <end position="21"/>
    </location>
</feature>
<accession>A0A194W7U1</accession>
<dbReference type="SUPFAM" id="SSF51445">
    <property type="entry name" value="(Trans)glycosidases"/>
    <property type="match status" value="1"/>
</dbReference>
<gene>
    <name evidence="7" type="ORF">VM1G_07801</name>
</gene>
<evidence type="ECO:0000313" key="8">
    <source>
        <dbReference type="Proteomes" id="UP000078559"/>
    </source>
</evidence>
<evidence type="ECO:0000256" key="4">
    <source>
        <dbReference type="PROSITE-ProRule" id="PRU01100"/>
    </source>
</evidence>
<evidence type="ECO:0000256" key="5">
    <source>
        <dbReference type="SAM" id="SignalP"/>
    </source>
</evidence>
<comment type="similarity">
    <text evidence="1 4">Belongs to the glycosyl hydrolase 26 family.</text>
</comment>
<dbReference type="OrthoDB" id="428177at2759"/>
<keyword evidence="2 4" id="KW-0378">Hydrolase</keyword>
<organism evidence="7 8">
    <name type="scientific">Cytospora mali</name>
    <name type="common">Apple Valsa canker fungus</name>
    <name type="synonym">Valsa mali</name>
    <dbReference type="NCBI Taxonomy" id="578113"/>
    <lineage>
        <taxon>Eukaryota</taxon>
        <taxon>Fungi</taxon>
        <taxon>Dikarya</taxon>
        <taxon>Ascomycota</taxon>
        <taxon>Pezizomycotina</taxon>
        <taxon>Sordariomycetes</taxon>
        <taxon>Sordariomycetidae</taxon>
        <taxon>Diaporthales</taxon>
        <taxon>Cytosporaceae</taxon>
        <taxon>Cytospora</taxon>
    </lineage>
</organism>
<dbReference type="InterPro" id="IPR022790">
    <property type="entry name" value="GH26_dom"/>
</dbReference>
<keyword evidence="3 4" id="KW-0326">Glycosidase</keyword>
<reference evidence="7" key="1">
    <citation type="submission" date="2014-12" db="EMBL/GenBank/DDBJ databases">
        <title>Genome Sequence of Valsa Canker Pathogens Uncovers a Specific Adaption of Colonization on Woody Bark.</title>
        <authorList>
            <person name="Yin Z."/>
            <person name="Liu H."/>
            <person name="Gao X."/>
            <person name="Li Z."/>
            <person name="Song N."/>
            <person name="Ke X."/>
            <person name="Dai Q."/>
            <person name="Wu Y."/>
            <person name="Sun Y."/>
            <person name="Xu J.-R."/>
            <person name="Kang Z.K."/>
            <person name="Wang L."/>
            <person name="Huang L."/>
        </authorList>
    </citation>
    <scope>NUCLEOTIDE SEQUENCE [LARGE SCALE GENOMIC DNA]</scope>
    <source>
        <strain evidence="7">03-8</strain>
    </source>
</reference>
<evidence type="ECO:0000256" key="1">
    <source>
        <dbReference type="ARBA" id="ARBA00007754"/>
    </source>
</evidence>
<name>A0A194W7U1_CYTMA</name>
<feature type="active site" description="Nucleophile" evidence="4">
    <location>
        <position position="267"/>
    </location>
</feature>
<feature type="chain" id="PRO_5008267261" evidence="5">
    <location>
        <begin position="22"/>
        <end position="326"/>
    </location>
</feature>
<evidence type="ECO:0000259" key="6">
    <source>
        <dbReference type="PROSITE" id="PS51764"/>
    </source>
</evidence>
<dbReference type="GO" id="GO:0006080">
    <property type="term" value="P:substituted mannan metabolic process"/>
    <property type="evidence" value="ECO:0007669"/>
    <property type="project" value="InterPro"/>
</dbReference>
<dbReference type="Proteomes" id="UP000078559">
    <property type="component" value="Chromosome 8"/>
</dbReference>
<feature type="active site" description="Proton donor" evidence="4">
    <location>
        <position position="161"/>
    </location>
</feature>